<protein>
    <submittedName>
        <fullName evidence="2">Uncharacterized protein</fullName>
    </submittedName>
</protein>
<accession>A0A6C0ASQ4</accession>
<keyword evidence="1" id="KW-0812">Transmembrane</keyword>
<evidence type="ECO:0000313" key="2">
    <source>
        <dbReference type="EMBL" id="QHS82430.1"/>
    </source>
</evidence>
<keyword evidence="1" id="KW-0472">Membrane</keyword>
<name>A0A6C0ASQ4_9ZZZZ</name>
<organism evidence="2">
    <name type="scientific">viral metagenome</name>
    <dbReference type="NCBI Taxonomy" id="1070528"/>
    <lineage>
        <taxon>unclassified sequences</taxon>
        <taxon>metagenomes</taxon>
        <taxon>organismal metagenomes</taxon>
    </lineage>
</organism>
<dbReference type="EMBL" id="MN740767">
    <property type="protein sequence ID" value="QHS82430.1"/>
    <property type="molecule type" value="Genomic_DNA"/>
</dbReference>
<feature type="transmembrane region" description="Helical" evidence="1">
    <location>
        <begin position="31"/>
        <end position="52"/>
    </location>
</feature>
<feature type="transmembrane region" description="Helical" evidence="1">
    <location>
        <begin position="6"/>
        <end position="24"/>
    </location>
</feature>
<dbReference type="AlphaFoldDB" id="A0A6C0ASQ4"/>
<keyword evidence="1" id="KW-1133">Transmembrane helix</keyword>
<sequence length="55" mass="6311">MNPITLIGITIVFFYSITQILKFYGIGEDVYGVYVLFYLFIILCILILPSGYPKI</sequence>
<reference evidence="2" key="1">
    <citation type="journal article" date="2020" name="Nature">
        <title>Giant virus diversity and host interactions through global metagenomics.</title>
        <authorList>
            <person name="Schulz F."/>
            <person name="Roux S."/>
            <person name="Paez-Espino D."/>
            <person name="Jungbluth S."/>
            <person name="Walsh D.A."/>
            <person name="Denef V.J."/>
            <person name="McMahon K.D."/>
            <person name="Konstantinidis K.T."/>
            <person name="Eloe-Fadrosh E.A."/>
            <person name="Kyrpides N.C."/>
            <person name="Woyke T."/>
        </authorList>
    </citation>
    <scope>NUCLEOTIDE SEQUENCE</scope>
    <source>
        <strain evidence="2">GVMAG-S-1101165-79</strain>
    </source>
</reference>
<proteinExistence type="predicted"/>
<evidence type="ECO:0000256" key="1">
    <source>
        <dbReference type="SAM" id="Phobius"/>
    </source>
</evidence>